<dbReference type="AlphaFoldDB" id="A0A7W7IFU2"/>
<dbReference type="InterPro" id="IPR000639">
    <property type="entry name" value="Epox_hydrolase-like"/>
</dbReference>
<evidence type="ECO:0000313" key="2">
    <source>
        <dbReference type="EMBL" id="GAA0570649.1"/>
    </source>
</evidence>
<dbReference type="Proteomes" id="UP001501427">
    <property type="component" value="Unassembled WGS sequence"/>
</dbReference>
<dbReference type="Proteomes" id="UP000549343">
    <property type="component" value="Unassembled WGS sequence"/>
</dbReference>
<keyword evidence="2" id="KW-0378">Hydrolase</keyword>
<dbReference type="InterPro" id="IPR000073">
    <property type="entry name" value="AB_hydrolase_1"/>
</dbReference>
<evidence type="ECO:0000313" key="3">
    <source>
        <dbReference type="EMBL" id="MBB4775923.1"/>
    </source>
</evidence>
<evidence type="ECO:0000259" key="1">
    <source>
        <dbReference type="Pfam" id="PF12697"/>
    </source>
</evidence>
<evidence type="ECO:0000313" key="5">
    <source>
        <dbReference type="Proteomes" id="UP001501427"/>
    </source>
</evidence>
<name>A0A7W7IFU2_9ACTN</name>
<protein>
    <submittedName>
        <fullName evidence="2">Alpha/beta fold hydrolase</fullName>
    </submittedName>
    <submittedName>
        <fullName evidence="3">Pimeloyl-ACP methyl ester carboxylesterase</fullName>
    </submittedName>
</protein>
<reference evidence="2 5" key="1">
    <citation type="journal article" date="2019" name="Int. J. Syst. Evol. Microbiol.">
        <title>The Global Catalogue of Microorganisms (GCM) 10K type strain sequencing project: providing services to taxonomists for standard genome sequencing and annotation.</title>
        <authorList>
            <consortium name="The Broad Institute Genomics Platform"/>
            <consortium name="The Broad Institute Genome Sequencing Center for Infectious Disease"/>
            <person name="Wu L."/>
            <person name="Ma J."/>
        </authorList>
    </citation>
    <scope>NUCLEOTIDE SEQUENCE [LARGE SCALE GENOMIC DNA]</scope>
    <source>
        <strain evidence="2 5">JCM 10667</strain>
    </source>
</reference>
<sequence>MTEIARREVVVDGLRTAFIEAGDGEPLVLLHGGEFGAGAELAWERVIGPLARGRRVIAPDLLGYGGTAKVLDFEDGRAMRLRHLAALCRTLGLAEADFIGNSMGAVMLLHDATADRPLLPVRRAVLICGGGTIQKNEHVDALYDYDGSFEAMRALVRALFHGEEYPKDDAYVARRHRSSLLPGAWEAVAAARFRRPGAPGGIGGEPAARSRPRPERIRVPVLFVEGEKDKLLPRGWAAELAAAVAGGRAATVPGAGHCPQIEQPERTVALLADFLGLDRN</sequence>
<dbReference type="PRINTS" id="PR00111">
    <property type="entry name" value="ABHYDROLASE"/>
</dbReference>
<dbReference type="EMBL" id="BAAAHD010000032">
    <property type="protein sequence ID" value="GAA0570649.1"/>
    <property type="molecule type" value="Genomic_DNA"/>
</dbReference>
<comment type="caution">
    <text evidence="3">The sequence shown here is derived from an EMBL/GenBank/DDBJ whole genome shotgun (WGS) entry which is preliminary data.</text>
</comment>
<dbReference type="EMBL" id="JACHMV010000001">
    <property type="protein sequence ID" value="MBB4775923.1"/>
    <property type="molecule type" value="Genomic_DNA"/>
</dbReference>
<dbReference type="GO" id="GO:0016787">
    <property type="term" value="F:hydrolase activity"/>
    <property type="evidence" value="ECO:0007669"/>
    <property type="project" value="UniProtKB-KW"/>
</dbReference>
<evidence type="ECO:0000313" key="4">
    <source>
        <dbReference type="Proteomes" id="UP000549343"/>
    </source>
</evidence>
<organism evidence="3 4">
    <name type="scientific">Actinomadura livida</name>
    <dbReference type="NCBI Taxonomy" id="79909"/>
    <lineage>
        <taxon>Bacteria</taxon>
        <taxon>Bacillati</taxon>
        <taxon>Actinomycetota</taxon>
        <taxon>Actinomycetes</taxon>
        <taxon>Streptosporangiales</taxon>
        <taxon>Thermomonosporaceae</taxon>
        <taxon>Actinomadura</taxon>
    </lineage>
</organism>
<accession>A0A7W7IFU2</accession>
<reference evidence="3 4" key="2">
    <citation type="submission" date="2020-08" db="EMBL/GenBank/DDBJ databases">
        <title>Sequencing the genomes of 1000 actinobacteria strains.</title>
        <authorList>
            <person name="Klenk H.-P."/>
        </authorList>
    </citation>
    <scope>NUCLEOTIDE SEQUENCE [LARGE SCALE GENOMIC DNA]</scope>
    <source>
        <strain evidence="3 4">DSM 44772</strain>
    </source>
</reference>
<dbReference type="PANTHER" id="PTHR46438">
    <property type="entry name" value="ALPHA/BETA-HYDROLASES SUPERFAMILY PROTEIN"/>
    <property type="match status" value="1"/>
</dbReference>
<feature type="domain" description="AB hydrolase-1" evidence="1">
    <location>
        <begin position="27"/>
        <end position="269"/>
    </location>
</feature>
<dbReference type="PRINTS" id="PR00412">
    <property type="entry name" value="EPOXHYDRLASE"/>
</dbReference>
<gene>
    <name evidence="3" type="ORF">F4557_004341</name>
    <name evidence="2" type="ORF">GCM10009546_36750</name>
</gene>
<dbReference type="SUPFAM" id="SSF53474">
    <property type="entry name" value="alpha/beta-Hydrolases"/>
    <property type="match status" value="1"/>
</dbReference>
<dbReference type="RefSeq" id="WP_184885506.1">
    <property type="nucleotide sequence ID" value="NZ_BAAAHD010000032.1"/>
</dbReference>
<reference evidence="2" key="3">
    <citation type="submission" date="2023-12" db="EMBL/GenBank/DDBJ databases">
        <authorList>
            <person name="Sun Q."/>
            <person name="Inoue M."/>
        </authorList>
    </citation>
    <scope>NUCLEOTIDE SEQUENCE</scope>
    <source>
        <strain evidence="2">JCM 10667</strain>
    </source>
</reference>
<keyword evidence="5" id="KW-1185">Reference proteome</keyword>
<dbReference type="InterPro" id="IPR029058">
    <property type="entry name" value="AB_hydrolase_fold"/>
</dbReference>
<dbReference type="Pfam" id="PF12697">
    <property type="entry name" value="Abhydrolase_6"/>
    <property type="match status" value="1"/>
</dbReference>
<proteinExistence type="predicted"/>
<dbReference type="Gene3D" id="3.40.50.1820">
    <property type="entry name" value="alpha/beta hydrolase"/>
    <property type="match status" value="1"/>
</dbReference>